<dbReference type="GO" id="GO:0008270">
    <property type="term" value="F:zinc ion binding"/>
    <property type="evidence" value="ECO:0007669"/>
    <property type="project" value="UniProtKB-KW"/>
</dbReference>
<evidence type="ECO:0000256" key="5">
    <source>
        <dbReference type="ARBA" id="ARBA00023015"/>
    </source>
</evidence>
<dbReference type="PROSITE" id="PS50157">
    <property type="entry name" value="ZINC_FINGER_C2H2_2"/>
    <property type="match status" value="2"/>
</dbReference>
<evidence type="ECO:0000256" key="1">
    <source>
        <dbReference type="ARBA" id="ARBA00022723"/>
    </source>
</evidence>
<dbReference type="PANTHER" id="PTHR45988">
    <property type="entry name" value="C2H2 TYPE ZINC FINGER TRANSCRIPTION FACTOR FAMILY-RELATED"/>
    <property type="match status" value="1"/>
</dbReference>
<evidence type="ECO:0000256" key="8">
    <source>
        <dbReference type="SAM" id="MobiDB-lite"/>
    </source>
</evidence>
<dbReference type="RefSeq" id="XP_008787218.2">
    <property type="nucleotide sequence ID" value="XM_008788996.4"/>
</dbReference>
<keyword evidence="6" id="KW-0804">Transcription</keyword>
<dbReference type="Proteomes" id="UP000228380">
    <property type="component" value="Chromosome 6"/>
</dbReference>
<evidence type="ECO:0000256" key="2">
    <source>
        <dbReference type="ARBA" id="ARBA00022737"/>
    </source>
</evidence>
<dbReference type="GO" id="GO:0005634">
    <property type="term" value="C:nucleus"/>
    <property type="evidence" value="ECO:0007669"/>
    <property type="project" value="TreeGrafter"/>
</dbReference>
<evidence type="ECO:0000313" key="10">
    <source>
        <dbReference type="Proteomes" id="UP000228380"/>
    </source>
</evidence>
<dbReference type="InterPro" id="IPR013087">
    <property type="entry name" value="Znf_C2H2_type"/>
</dbReference>
<proteinExistence type="predicted"/>
<dbReference type="InterPro" id="IPR036236">
    <property type="entry name" value="Znf_C2H2_sf"/>
</dbReference>
<evidence type="ECO:0000256" key="7">
    <source>
        <dbReference type="PROSITE-ProRule" id="PRU00042"/>
    </source>
</evidence>
<dbReference type="PROSITE" id="PS00028">
    <property type="entry name" value="ZINC_FINGER_C2H2_1"/>
    <property type="match status" value="2"/>
</dbReference>
<keyword evidence="3 7" id="KW-0863">Zinc-finger</keyword>
<dbReference type="GeneID" id="103705330"/>
<reference evidence="11" key="2">
    <citation type="submission" date="2025-08" db="UniProtKB">
        <authorList>
            <consortium name="RefSeq"/>
        </authorList>
    </citation>
    <scope>IDENTIFICATION</scope>
    <source>
        <tissue evidence="11">Young leaves</tissue>
    </source>
</reference>
<gene>
    <name evidence="11" type="primary">LOC103705330</name>
</gene>
<organism evidence="10 11">
    <name type="scientific">Phoenix dactylifera</name>
    <name type="common">Date palm</name>
    <dbReference type="NCBI Taxonomy" id="42345"/>
    <lineage>
        <taxon>Eukaryota</taxon>
        <taxon>Viridiplantae</taxon>
        <taxon>Streptophyta</taxon>
        <taxon>Embryophyta</taxon>
        <taxon>Tracheophyta</taxon>
        <taxon>Spermatophyta</taxon>
        <taxon>Magnoliopsida</taxon>
        <taxon>Liliopsida</taxon>
        <taxon>Arecaceae</taxon>
        <taxon>Coryphoideae</taxon>
        <taxon>Phoeniceae</taxon>
        <taxon>Phoenix</taxon>
    </lineage>
</organism>
<dbReference type="GO" id="GO:0003700">
    <property type="term" value="F:DNA-binding transcription factor activity"/>
    <property type="evidence" value="ECO:0007669"/>
    <property type="project" value="InterPro"/>
</dbReference>
<name>A0A8B7BX53_PHODC</name>
<reference evidence="10" key="1">
    <citation type="journal article" date="2019" name="Nat. Commun.">
        <title>Genome-wide association mapping of date palm fruit traits.</title>
        <authorList>
            <person name="Hazzouri K.M."/>
            <person name="Gros-Balthazard M."/>
            <person name="Flowers J.M."/>
            <person name="Copetti D."/>
            <person name="Lemansour A."/>
            <person name="Lebrun M."/>
            <person name="Masmoudi K."/>
            <person name="Ferrand S."/>
            <person name="Dhar M.I."/>
            <person name="Fresquez Z.A."/>
            <person name="Rosas U."/>
            <person name="Zhang J."/>
            <person name="Talag J."/>
            <person name="Lee S."/>
            <person name="Kudrna D."/>
            <person name="Powell R.F."/>
            <person name="Leitch I.J."/>
            <person name="Krueger R.R."/>
            <person name="Wing R.A."/>
            <person name="Amiri K.M.A."/>
            <person name="Purugganan M.D."/>
        </authorList>
    </citation>
    <scope>NUCLEOTIDE SEQUENCE [LARGE SCALE GENOMIC DNA]</scope>
    <source>
        <strain evidence="10">cv. Khalas</strain>
    </source>
</reference>
<keyword evidence="4" id="KW-0862">Zinc</keyword>
<feature type="domain" description="C2H2-type" evidence="9">
    <location>
        <begin position="137"/>
        <end position="164"/>
    </location>
</feature>
<dbReference type="OrthoDB" id="40579at2759"/>
<accession>A0A8B7BX53</accession>
<keyword evidence="5" id="KW-0805">Transcription regulation</keyword>
<feature type="region of interest" description="Disordered" evidence="8">
    <location>
        <begin position="1"/>
        <end position="41"/>
    </location>
</feature>
<evidence type="ECO:0000256" key="6">
    <source>
        <dbReference type="ARBA" id="ARBA00023163"/>
    </source>
</evidence>
<evidence type="ECO:0000256" key="4">
    <source>
        <dbReference type="ARBA" id="ARBA00022833"/>
    </source>
</evidence>
<dbReference type="InterPro" id="IPR044653">
    <property type="entry name" value="AZF1/2/3-like"/>
</dbReference>
<keyword evidence="2" id="KW-0677">Repeat</keyword>
<dbReference type="SUPFAM" id="SSF57667">
    <property type="entry name" value="beta-beta-alpha zinc fingers"/>
    <property type="match status" value="1"/>
</dbReference>
<dbReference type="KEGG" id="pda:103705330"/>
<feature type="domain" description="C2H2-type" evidence="9">
    <location>
        <begin position="79"/>
        <end position="106"/>
    </location>
</feature>
<dbReference type="Pfam" id="PF13912">
    <property type="entry name" value="zf-C2H2_6"/>
    <property type="match status" value="2"/>
</dbReference>
<sequence length="214" mass="22884">MALQAPLDSASSPAALKPAPEALPWAQEKRSKRHPSSPLQTQEEYLALCLVMLARGDDHRQPSPSPPPPAPPPSRKLCYKCSVCGKAFPSYQALGGHKSSHRRPTGIEDVRLFSSFAGSGSVSSGGSGGGSEGGRVHRCSVCFRSFPTGQALGGHKRCHYWEVSSSSDVALRDFDLNLPPPPLPEFGAEMWATGEEEEVQSPVTVKKPRLLISA</sequence>
<protein>
    <submittedName>
        <fullName evidence="11">Zinc finger protein ZAT6</fullName>
    </submittedName>
</protein>
<dbReference type="PANTHER" id="PTHR45988:SF90">
    <property type="entry name" value="ZINC FINGER PROTEIN ZAT10-LIKE"/>
    <property type="match status" value="1"/>
</dbReference>
<feature type="compositionally biased region" description="Low complexity" evidence="8">
    <location>
        <begin position="1"/>
        <end position="26"/>
    </location>
</feature>
<dbReference type="SMART" id="SM00355">
    <property type="entry name" value="ZnF_C2H2"/>
    <property type="match status" value="2"/>
</dbReference>
<keyword evidence="10" id="KW-1185">Reference proteome</keyword>
<keyword evidence="1" id="KW-0479">Metal-binding</keyword>
<dbReference type="Gene3D" id="3.30.160.60">
    <property type="entry name" value="Classic Zinc Finger"/>
    <property type="match status" value="1"/>
</dbReference>
<dbReference type="GO" id="GO:0000976">
    <property type="term" value="F:transcription cis-regulatory region binding"/>
    <property type="evidence" value="ECO:0007669"/>
    <property type="project" value="TreeGrafter"/>
</dbReference>
<evidence type="ECO:0000313" key="11">
    <source>
        <dbReference type="RefSeq" id="XP_008787218.2"/>
    </source>
</evidence>
<evidence type="ECO:0000259" key="9">
    <source>
        <dbReference type="PROSITE" id="PS50157"/>
    </source>
</evidence>
<dbReference type="AlphaFoldDB" id="A0A8B7BX53"/>
<evidence type="ECO:0000256" key="3">
    <source>
        <dbReference type="ARBA" id="ARBA00022771"/>
    </source>
</evidence>